<reference evidence="2" key="2">
    <citation type="journal article" date="2021" name="Genome Biol. Evol.">
        <title>Developing a high-quality reference genome for a parasitic bivalve with doubly uniparental inheritance (Bivalvia: Unionida).</title>
        <authorList>
            <person name="Smith C.H."/>
        </authorList>
    </citation>
    <scope>NUCLEOTIDE SEQUENCE</scope>
    <source>
        <strain evidence="2">CHS0354</strain>
        <tissue evidence="2">Mantle</tissue>
    </source>
</reference>
<reference evidence="2" key="3">
    <citation type="submission" date="2023-05" db="EMBL/GenBank/DDBJ databases">
        <authorList>
            <person name="Smith C.H."/>
        </authorList>
    </citation>
    <scope>NUCLEOTIDE SEQUENCE</scope>
    <source>
        <strain evidence="2">CHS0354</strain>
        <tissue evidence="2">Mantle</tissue>
    </source>
</reference>
<sequence length="420" mass="48056">MDFKCILPILFMIIEFAVAQTDEVCDINKAKVSLQEYNTLIKKHNAGYTLESFRYLCLSQIMGINITLTFENSIKLCGMDPEFTSLQAEWQSLADQVRRLCQQKCPRIFELAKCEDMIVDENIKQQKFEEFCRTFSTSFSCALDIVENCEFQINMYYAILKPKTQGYWENICQSGCSNIDVTIGVIDRCSRPLRNIRKTDLQCSSHWALRDCVLLNAYVCPEVLKLVKYSYPGYDAKEKECFTTTAKPSTMTTTEMPTTVTITTTTHTATSDTSSSTTEIIIDFEDSRDQPNKESSYQAIIDMCIEESNVSEKELEDLSVARLVKHQILAIFRFESCLLKKSGNTLNTLIPDWLPSRYQNMIFKARHDGHDVIFNSLEEDDKRCTESSKMSGTPSSASKGYSKFYWFEMVLAVSLLAQLK</sequence>
<dbReference type="AlphaFoldDB" id="A0AAE0S889"/>
<evidence type="ECO:0000313" key="3">
    <source>
        <dbReference type="Proteomes" id="UP001195483"/>
    </source>
</evidence>
<name>A0AAE0S889_9BIVA</name>
<reference evidence="2" key="1">
    <citation type="journal article" date="2021" name="Genome Biol. Evol.">
        <title>A High-Quality Reference Genome for a Parasitic Bivalve with Doubly Uniparental Inheritance (Bivalvia: Unionida).</title>
        <authorList>
            <person name="Smith C.H."/>
        </authorList>
    </citation>
    <scope>NUCLEOTIDE SEQUENCE</scope>
    <source>
        <strain evidence="2">CHS0354</strain>
    </source>
</reference>
<dbReference type="EMBL" id="JAEAOA010000921">
    <property type="protein sequence ID" value="KAK3587058.1"/>
    <property type="molecule type" value="Genomic_DNA"/>
</dbReference>
<feature type="chain" id="PRO_5042060649" description="DUF19 domain-containing protein" evidence="1">
    <location>
        <begin position="20"/>
        <end position="420"/>
    </location>
</feature>
<comment type="caution">
    <text evidence="2">The sequence shown here is derived from an EMBL/GenBank/DDBJ whole genome shotgun (WGS) entry which is preliminary data.</text>
</comment>
<protein>
    <recommendedName>
        <fullName evidence="4">DUF19 domain-containing protein</fullName>
    </recommendedName>
</protein>
<proteinExistence type="predicted"/>
<gene>
    <name evidence="2" type="ORF">CHS0354_014926</name>
</gene>
<evidence type="ECO:0008006" key="4">
    <source>
        <dbReference type="Google" id="ProtNLM"/>
    </source>
</evidence>
<accession>A0AAE0S889</accession>
<evidence type="ECO:0000256" key="1">
    <source>
        <dbReference type="SAM" id="SignalP"/>
    </source>
</evidence>
<feature type="signal peptide" evidence="1">
    <location>
        <begin position="1"/>
        <end position="19"/>
    </location>
</feature>
<keyword evidence="1" id="KW-0732">Signal</keyword>
<evidence type="ECO:0000313" key="2">
    <source>
        <dbReference type="EMBL" id="KAK3587058.1"/>
    </source>
</evidence>
<dbReference type="Proteomes" id="UP001195483">
    <property type="component" value="Unassembled WGS sequence"/>
</dbReference>
<keyword evidence="3" id="KW-1185">Reference proteome</keyword>
<organism evidence="2 3">
    <name type="scientific">Potamilus streckersoni</name>
    <dbReference type="NCBI Taxonomy" id="2493646"/>
    <lineage>
        <taxon>Eukaryota</taxon>
        <taxon>Metazoa</taxon>
        <taxon>Spiralia</taxon>
        <taxon>Lophotrochozoa</taxon>
        <taxon>Mollusca</taxon>
        <taxon>Bivalvia</taxon>
        <taxon>Autobranchia</taxon>
        <taxon>Heteroconchia</taxon>
        <taxon>Palaeoheterodonta</taxon>
        <taxon>Unionida</taxon>
        <taxon>Unionoidea</taxon>
        <taxon>Unionidae</taxon>
        <taxon>Ambleminae</taxon>
        <taxon>Lampsilini</taxon>
        <taxon>Potamilus</taxon>
    </lineage>
</organism>